<reference evidence="2 3" key="1">
    <citation type="journal article" date="2021" name="ISME Commun">
        <title>Automated analysis of genomic sequences facilitates high-throughput and comprehensive description of bacteria.</title>
        <authorList>
            <person name="Hitch T.C.A."/>
        </authorList>
    </citation>
    <scope>NUCLEOTIDE SEQUENCE [LARGE SCALE GENOMIC DNA]</scope>
    <source>
        <strain evidence="3">f_CCE</strain>
    </source>
</reference>
<protein>
    <submittedName>
        <fullName evidence="2">Fibronectin type III domain-containing protein</fullName>
    </submittedName>
</protein>
<comment type="caution">
    <text evidence="2">The sequence shown here is derived from an EMBL/GenBank/DDBJ whole genome shotgun (WGS) entry which is preliminary data.</text>
</comment>
<dbReference type="InterPro" id="IPR036116">
    <property type="entry name" value="FN3_sf"/>
</dbReference>
<sequence>MAVYTNAGGGGGASSDELTAARGDVLKGKTAVTSDSSDEPVEGTLELIGDAADSHVLTGKTYYNKDPKTRRTGTMPNRGAVAQELAAGGSYTVPEGYHNGGGKVTAKSLASQTGGATAADGDVLSGKTYWKDGAKRTGTMANQGAKTASLNAGGSYTIPAGYHNGGGKVTANSLASQTSANAAAGHILSGKTAWVNGSKLTGTLAVQSAISFSAAALSATSVRISWKNPARGPWQGVFIQMSTSGNPGTGGGTRKYTGAGNNPNQAGGSNYVDIGGLNMGTTYYFTCTSYCDALGWGSSYNVAATTKGKILYDNGYNPYGMYDSYEIATFYPTYVENPGMPGSGSDSIYKFKTPVIDSGYSKMWFDLYILYAKSNYPFLNASYTYKREEDRYPKQVSFRDTNKAVVGNKRIAIQMAGSGVAIQDIRFGWTGYDQYALNGNGIRIYKIWLE</sequence>
<evidence type="ECO:0000313" key="2">
    <source>
        <dbReference type="EMBL" id="MCU6799532.1"/>
    </source>
</evidence>
<organism evidence="2 3">
    <name type="scientific">Alitiscatomonas aceti</name>
    <dbReference type="NCBI Taxonomy" id="2981724"/>
    <lineage>
        <taxon>Bacteria</taxon>
        <taxon>Bacillati</taxon>
        <taxon>Bacillota</taxon>
        <taxon>Clostridia</taxon>
        <taxon>Lachnospirales</taxon>
        <taxon>Lachnospiraceae</taxon>
        <taxon>Alitiscatomonas</taxon>
    </lineage>
</organism>
<dbReference type="Gene3D" id="2.60.40.10">
    <property type="entry name" value="Immunoglobulins"/>
    <property type="match status" value="1"/>
</dbReference>
<dbReference type="InterPro" id="IPR013783">
    <property type="entry name" value="Ig-like_fold"/>
</dbReference>
<proteinExistence type="predicted"/>
<accession>A0ABT2UY35</accession>
<dbReference type="InterPro" id="IPR003961">
    <property type="entry name" value="FN3_dom"/>
</dbReference>
<dbReference type="Pfam" id="PF00041">
    <property type="entry name" value="fn3"/>
    <property type="match status" value="1"/>
</dbReference>
<dbReference type="SUPFAM" id="SSF49265">
    <property type="entry name" value="Fibronectin type III"/>
    <property type="match status" value="1"/>
</dbReference>
<dbReference type="EMBL" id="JAOQJF010000009">
    <property type="protein sequence ID" value="MCU6799532.1"/>
    <property type="molecule type" value="Genomic_DNA"/>
</dbReference>
<dbReference type="RefSeq" id="WP_158356932.1">
    <property type="nucleotide sequence ID" value="NZ_JAOQJF010000009.1"/>
</dbReference>
<evidence type="ECO:0000259" key="1">
    <source>
        <dbReference type="Pfam" id="PF00041"/>
    </source>
</evidence>
<gene>
    <name evidence="2" type="ORF">OCV69_06235</name>
</gene>
<feature type="domain" description="Fibronectin type-III" evidence="1">
    <location>
        <begin position="212"/>
        <end position="293"/>
    </location>
</feature>
<keyword evidence="3" id="KW-1185">Reference proteome</keyword>
<dbReference type="Proteomes" id="UP001652395">
    <property type="component" value="Unassembled WGS sequence"/>
</dbReference>
<evidence type="ECO:0000313" key="3">
    <source>
        <dbReference type="Proteomes" id="UP001652395"/>
    </source>
</evidence>
<name>A0ABT2UY35_9FIRM</name>